<proteinExistence type="predicted"/>
<protein>
    <recommendedName>
        <fullName evidence="6">Amastin</fullName>
    </recommendedName>
</protein>
<evidence type="ECO:0008006" key="6">
    <source>
        <dbReference type="Google" id="ProtNLM"/>
    </source>
</evidence>
<feature type="signal peptide" evidence="3">
    <location>
        <begin position="1"/>
        <end position="19"/>
    </location>
</feature>
<dbReference type="EMBL" id="AUPL01003740">
    <property type="protein sequence ID" value="ESL08555.1"/>
    <property type="molecule type" value="Genomic_DNA"/>
</dbReference>
<feature type="transmembrane region" description="Helical" evidence="2">
    <location>
        <begin position="88"/>
        <end position="108"/>
    </location>
</feature>
<name>A0A061J2N5_TRYRA</name>
<dbReference type="Proteomes" id="UP000031737">
    <property type="component" value="Unassembled WGS sequence"/>
</dbReference>
<keyword evidence="2" id="KW-0812">Transmembrane</keyword>
<keyword evidence="3" id="KW-0732">Signal</keyword>
<keyword evidence="5" id="KW-1185">Reference proteome</keyword>
<dbReference type="OrthoDB" id="270524at2759"/>
<feature type="region of interest" description="Disordered" evidence="1">
    <location>
        <begin position="41"/>
        <end position="68"/>
    </location>
</feature>
<feature type="chain" id="PRO_5001601282" description="Amastin" evidence="3">
    <location>
        <begin position="20"/>
        <end position="468"/>
    </location>
</feature>
<sequence>MRLCLLYLLSSFLPFLLLAIFAPRPRQRCGTWKSHQMKKANHVNPKMGNGEAEDAVAPPSSPEPSVVSITPPLPPPPCELDIGPKVMVGLYVIICVCLTVSMGAPWFLMEQHAAGPMGEDVKEAFQLWKTTRWVGSERKSIESKFIICTPARRRVVALQVISVVALGMALFTLFISVVRDHFMRESSKVRLMLIYCVAICFIVLTAESSLGINIFTHSFDACGAQSSYHARAFEVYAGFACTVTAWALNALAGVVVYNKVLFPMDGRVIEYGMNAFAMLTFAAFLFSLMGCPITQWFYKDTDRRTLTETMLWKERYSVLWEIRPRYNTTEVRKLECRSLMYGFLAAEVLSCLTILLNAATFVMGFFLAKGLFGFTGYAVVLGCTATVVALIQWVLLVAIYSGEWCFGAVAYRRKKYVLAAGFALSVAGCFVMCFATLLLVLTEYIRRKQFPSLGPNKTIREILVEMCQ</sequence>
<feature type="transmembrane region" description="Helical" evidence="2">
    <location>
        <begin position="276"/>
        <end position="298"/>
    </location>
</feature>
<feature type="compositionally biased region" description="Low complexity" evidence="1">
    <location>
        <begin position="55"/>
        <end position="68"/>
    </location>
</feature>
<feature type="transmembrane region" description="Helical" evidence="2">
    <location>
        <begin position="192"/>
        <end position="215"/>
    </location>
</feature>
<dbReference type="PANTHER" id="PTHR33297:SF4">
    <property type="entry name" value="AMASTIN"/>
    <property type="match status" value="1"/>
</dbReference>
<organism evidence="4 5">
    <name type="scientific">Trypanosoma rangeli SC58</name>
    <dbReference type="NCBI Taxonomy" id="429131"/>
    <lineage>
        <taxon>Eukaryota</taxon>
        <taxon>Discoba</taxon>
        <taxon>Euglenozoa</taxon>
        <taxon>Kinetoplastea</taxon>
        <taxon>Metakinetoplastina</taxon>
        <taxon>Trypanosomatida</taxon>
        <taxon>Trypanosomatidae</taxon>
        <taxon>Trypanosoma</taxon>
        <taxon>Herpetosoma</taxon>
    </lineage>
</organism>
<keyword evidence="2" id="KW-1133">Transmembrane helix</keyword>
<evidence type="ECO:0000313" key="4">
    <source>
        <dbReference type="EMBL" id="ESL08555.1"/>
    </source>
</evidence>
<evidence type="ECO:0000256" key="1">
    <source>
        <dbReference type="SAM" id="MobiDB-lite"/>
    </source>
</evidence>
<dbReference type="PANTHER" id="PTHR33297">
    <property type="entry name" value="AMASTIN-LIKE SURFACE PROTEIN-LIKE PROTEIN-RELATED"/>
    <property type="match status" value="1"/>
</dbReference>
<feature type="transmembrane region" description="Helical" evidence="2">
    <location>
        <begin position="235"/>
        <end position="256"/>
    </location>
</feature>
<gene>
    <name evidence="4" type="ORF">TRSC58_03740</name>
</gene>
<reference evidence="4 5" key="1">
    <citation type="submission" date="2013-07" db="EMBL/GenBank/DDBJ databases">
        <authorList>
            <person name="Stoco P.H."/>
            <person name="Wagner G."/>
            <person name="Gerber A."/>
            <person name="Zaha A."/>
            <person name="Thompson C."/>
            <person name="Bartholomeu D.C."/>
            <person name="Luckemeyer D.D."/>
            <person name="Bahia D."/>
            <person name="Loreto E."/>
            <person name="Prestes E.B."/>
            <person name="Lima F.M."/>
            <person name="Rodrigues-Luiz G."/>
            <person name="Vallejo G.A."/>
            <person name="Filho J.F."/>
            <person name="Monteiro K.M."/>
            <person name="Tyler K.M."/>
            <person name="de Almeida L.G."/>
            <person name="Ortiz M.F."/>
            <person name="Siervo M.A."/>
            <person name="de Moraes M.H."/>
            <person name="Cunha O.L."/>
            <person name="Mendonca-Neto R."/>
            <person name="Silva R."/>
            <person name="Teixeira S.M."/>
            <person name="Murta S.M."/>
            <person name="Sincero T.C."/>
            <person name="Mendes T.A."/>
            <person name="Urmenyi T.P."/>
            <person name="Silva V.G."/>
            <person name="da Rocha W.D."/>
            <person name="Andersson B."/>
            <person name="Romanha A.J."/>
            <person name="Steindel M."/>
            <person name="de Vasconcelos A.T."/>
            <person name="Grisard E.C."/>
        </authorList>
    </citation>
    <scope>NUCLEOTIDE SEQUENCE [LARGE SCALE GENOMIC DNA]</scope>
    <source>
        <strain evidence="4 5">SC58</strain>
    </source>
</reference>
<keyword evidence="2" id="KW-0472">Membrane</keyword>
<comment type="caution">
    <text evidence="4">The sequence shown here is derived from an EMBL/GenBank/DDBJ whole genome shotgun (WGS) entry which is preliminary data.</text>
</comment>
<feature type="transmembrane region" description="Helical" evidence="2">
    <location>
        <begin position="155"/>
        <end position="177"/>
    </location>
</feature>
<evidence type="ECO:0000256" key="3">
    <source>
        <dbReference type="SAM" id="SignalP"/>
    </source>
</evidence>
<dbReference type="AlphaFoldDB" id="A0A061J2N5"/>
<evidence type="ECO:0000313" key="5">
    <source>
        <dbReference type="Proteomes" id="UP000031737"/>
    </source>
</evidence>
<dbReference type="InterPro" id="IPR009944">
    <property type="entry name" value="Amastin"/>
</dbReference>
<accession>A0A061J2N5</accession>
<feature type="transmembrane region" description="Helical" evidence="2">
    <location>
        <begin position="341"/>
        <end position="368"/>
    </location>
</feature>
<dbReference type="Pfam" id="PF07344">
    <property type="entry name" value="Amastin"/>
    <property type="match status" value="1"/>
</dbReference>
<dbReference type="VEuPathDB" id="TriTrypDB:TRSC58_03740"/>
<feature type="transmembrane region" description="Helical" evidence="2">
    <location>
        <begin position="416"/>
        <end position="441"/>
    </location>
</feature>
<evidence type="ECO:0000256" key="2">
    <source>
        <dbReference type="SAM" id="Phobius"/>
    </source>
</evidence>
<feature type="transmembrane region" description="Helical" evidence="2">
    <location>
        <begin position="374"/>
        <end position="396"/>
    </location>
</feature>